<evidence type="ECO:0000256" key="7">
    <source>
        <dbReference type="SAM" id="SignalP"/>
    </source>
</evidence>
<dbReference type="Gene3D" id="3.50.50.60">
    <property type="entry name" value="FAD/NAD(P)-binding domain"/>
    <property type="match status" value="1"/>
</dbReference>
<organism evidence="10 11">
    <name type="scientific">Nematocida displodere</name>
    <dbReference type="NCBI Taxonomy" id="1805483"/>
    <lineage>
        <taxon>Eukaryota</taxon>
        <taxon>Fungi</taxon>
        <taxon>Fungi incertae sedis</taxon>
        <taxon>Microsporidia</taxon>
        <taxon>Nematocida</taxon>
    </lineage>
</organism>
<dbReference type="PANTHER" id="PTHR11985">
    <property type="entry name" value="GLYCEROL-3-PHOSPHATE DEHYDROGENASE"/>
    <property type="match status" value="1"/>
</dbReference>
<dbReference type="Pfam" id="PF16901">
    <property type="entry name" value="DAO_C"/>
    <property type="match status" value="1"/>
</dbReference>
<evidence type="ECO:0000256" key="6">
    <source>
        <dbReference type="ARBA" id="ARBA00023002"/>
    </source>
</evidence>
<dbReference type="PRINTS" id="PR01001">
    <property type="entry name" value="FADG3PDH"/>
</dbReference>
<dbReference type="InterPro" id="IPR000447">
    <property type="entry name" value="G3P_DH_FAD-dep"/>
</dbReference>
<dbReference type="STRING" id="1805483.A0A177EBH1"/>
<dbReference type="Gene3D" id="3.30.9.10">
    <property type="entry name" value="D-Amino Acid Oxidase, subunit A, domain 2"/>
    <property type="match status" value="1"/>
</dbReference>
<comment type="cofactor">
    <cofactor evidence="1">
        <name>FAD</name>
        <dbReference type="ChEBI" id="CHEBI:57692"/>
    </cofactor>
</comment>
<dbReference type="GO" id="GO:0006071">
    <property type="term" value="P:glycerol metabolic process"/>
    <property type="evidence" value="ECO:0007669"/>
    <property type="project" value="EnsemblFungi"/>
</dbReference>
<dbReference type="SUPFAM" id="SSF54373">
    <property type="entry name" value="FAD-linked reductases, C-terminal domain"/>
    <property type="match status" value="1"/>
</dbReference>
<proteinExistence type="inferred from homology"/>
<evidence type="ECO:0000313" key="11">
    <source>
        <dbReference type="Proteomes" id="UP000185944"/>
    </source>
</evidence>
<accession>A0A177EBH1</accession>
<dbReference type="EMBL" id="LTDL01000041">
    <property type="protein sequence ID" value="OAG29287.1"/>
    <property type="molecule type" value="Genomic_DNA"/>
</dbReference>
<keyword evidence="4" id="KW-0285">Flavoprotein</keyword>
<evidence type="ECO:0000256" key="3">
    <source>
        <dbReference type="ARBA" id="ARBA00013029"/>
    </source>
</evidence>
<comment type="caution">
    <text evidence="10">The sequence shown here is derived from an EMBL/GenBank/DDBJ whole genome shotgun (WGS) entry which is preliminary data.</text>
</comment>
<dbReference type="Pfam" id="PF01266">
    <property type="entry name" value="DAO"/>
    <property type="match status" value="1"/>
</dbReference>
<dbReference type="EC" id="1.1.5.3" evidence="3"/>
<dbReference type="InterPro" id="IPR038299">
    <property type="entry name" value="DAO_C_sf"/>
</dbReference>
<evidence type="ECO:0000313" key="10">
    <source>
        <dbReference type="EMBL" id="OAG29287.1"/>
    </source>
</evidence>
<name>A0A177EBH1_9MICR</name>
<keyword evidence="7" id="KW-0732">Signal</keyword>
<feature type="domain" description="Alpha-glycerophosphate oxidase C-terminal" evidence="9">
    <location>
        <begin position="446"/>
        <end position="564"/>
    </location>
</feature>
<protein>
    <recommendedName>
        <fullName evidence="3">glycerol-3-phosphate dehydrogenase</fullName>
        <ecNumber evidence="3">1.1.5.3</ecNumber>
    </recommendedName>
</protein>
<dbReference type="InterPro" id="IPR006076">
    <property type="entry name" value="FAD-dep_OxRdtase"/>
</dbReference>
<dbReference type="OrthoDB" id="264015at2759"/>
<feature type="domain" description="FAD dependent oxidoreductase" evidence="8">
    <location>
        <begin position="60"/>
        <end position="423"/>
    </location>
</feature>
<dbReference type="Proteomes" id="UP000185944">
    <property type="component" value="Unassembled WGS sequence"/>
</dbReference>
<dbReference type="Gene3D" id="1.10.8.870">
    <property type="entry name" value="Alpha-glycerophosphate oxidase, cap domain"/>
    <property type="match status" value="1"/>
</dbReference>
<dbReference type="AlphaFoldDB" id="A0A177EBH1"/>
<comment type="similarity">
    <text evidence="2">Belongs to the FAD-dependent glycerol-3-phosphate dehydrogenase family.</text>
</comment>
<keyword evidence="5" id="KW-0274">FAD</keyword>
<reference evidence="10 11" key="1">
    <citation type="submission" date="2016-02" db="EMBL/GenBank/DDBJ databases">
        <title>Discovery of a natural microsporidian pathogen with a broad tissue tropism in Caenorhabditis elegans.</title>
        <authorList>
            <person name="Luallen R.J."/>
            <person name="Reinke A.W."/>
            <person name="Tong L."/>
            <person name="Botts M.R."/>
            <person name="Felix M.-A."/>
            <person name="Troemel E.R."/>
        </authorList>
    </citation>
    <scope>NUCLEOTIDE SEQUENCE [LARGE SCALE GENOMIC DNA]</scope>
    <source>
        <strain evidence="10 11">JUm2807</strain>
    </source>
</reference>
<dbReference type="VEuPathDB" id="MicrosporidiaDB:NEDG_01360"/>
<evidence type="ECO:0000256" key="2">
    <source>
        <dbReference type="ARBA" id="ARBA00007330"/>
    </source>
</evidence>
<dbReference type="InterPro" id="IPR036188">
    <property type="entry name" value="FAD/NAD-bd_sf"/>
</dbReference>
<dbReference type="GO" id="GO:0004368">
    <property type="term" value="F:glycerol-3-phosphate dehydrogenase (quinone) activity"/>
    <property type="evidence" value="ECO:0007669"/>
    <property type="project" value="UniProtKB-EC"/>
</dbReference>
<keyword evidence="6" id="KW-0560">Oxidoreductase</keyword>
<dbReference type="InterPro" id="IPR031656">
    <property type="entry name" value="DAO_C"/>
</dbReference>
<dbReference type="GO" id="GO:0006072">
    <property type="term" value="P:glycerol-3-phosphate metabolic process"/>
    <property type="evidence" value="ECO:0007669"/>
    <property type="project" value="InterPro"/>
</dbReference>
<keyword evidence="11" id="KW-1185">Reference proteome</keyword>
<gene>
    <name evidence="10" type="ORF">NEDG_01360</name>
</gene>
<sequence>MSLLRTLGLATIAGSITAHHFLTRTEEKHLKRKYNKGVNLGWVPPTRETTLARCTNKVYDMVIVGGGSVGGGCALDAASRGYSVLVLEKEDFSSGTSSKSTKLIHGGIRYLEKAIKELDYKQLSLVVEGLRERKSFLSTAPYLTNEVGILLPIKCRYLVPYFWLGTKVYDWLSGGYGIQKSFFIGKQAIKSVFPAINTTKLAGGMIYFDGQMNDSRMNAMLVETSVYHGADALNYAEVTNIVKNNGKITGVSFSDKETGKTFTVHSRGVVNATGAYSDTIRTIDTPGTKKIIAPSIGAHLVMDSGYTGKFGLLNPSTKNGSVLFVLPWNGISIAGSTDTATSTIDGPVATKKDVRYIIEEMAEFIDRSIKPKAANILSAWAGVRPLAMDPAASTGNSQALVRSHLIETSSSGLVTIAGGKWTSFREMAEEAVTHSARVFGLAERMCVTKWIKLIGSHGYSKTLPMALSRKFGVPGDVASHLASAYGDRAWKVCMHAGGNHQRIHPAHPYLMAEVSYTIENEHVRKVSDFLGRRTRFAFMDVRGAHSSIGPLVQEFAAHMKWTPMRMEEEKKEALAYADTMGYSLLRNMEKDEQKFNGFSRELKNLCSSPNECNTQKATNLVSKYFGSKGKHAFGSFARGRNTLPASEILGSILPVASILN</sequence>
<dbReference type="PANTHER" id="PTHR11985:SF15">
    <property type="entry name" value="GLYCEROL-3-PHOSPHATE DEHYDROGENASE, MITOCHONDRIAL"/>
    <property type="match status" value="1"/>
</dbReference>
<dbReference type="GO" id="GO:0005741">
    <property type="term" value="C:mitochondrial outer membrane"/>
    <property type="evidence" value="ECO:0007669"/>
    <property type="project" value="EnsemblFungi"/>
</dbReference>
<evidence type="ECO:0000256" key="1">
    <source>
        <dbReference type="ARBA" id="ARBA00001974"/>
    </source>
</evidence>
<evidence type="ECO:0000259" key="8">
    <source>
        <dbReference type="Pfam" id="PF01266"/>
    </source>
</evidence>
<dbReference type="GeneID" id="93647710"/>
<feature type="chain" id="PRO_5008060257" description="glycerol-3-phosphate dehydrogenase" evidence="7">
    <location>
        <begin position="19"/>
        <end position="660"/>
    </location>
</feature>
<evidence type="ECO:0000256" key="5">
    <source>
        <dbReference type="ARBA" id="ARBA00022827"/>
    </source>
</evidence>
<evidence type="ECO:0000256" key="4">
    <source>
        <dbReference type="ARBA" id="ARBA00022630"/>
    </source>
</evidence>
<evidence type="ECO:0000259" key="9">
    <source>
        <dbReference type="Pfam" id="PF16901"/>
    </source>
</evidence>
<dbReference type="SUPFAM" id="SSF51905">
    <property type="entry name" value="FAD/NAD(P)-binding domain"/>
    <property type="match status" value="1"/>
</dbReference>
<feature type="signal peptide" evidence="7">
    <location>
        <begin position="1"/>
        <end position="18"/>
    </location>
</feature>
<dbReference type="RefSeq" id="XP_067543966.1">
    <property type="nucleotide sequence ID" value="XM_067688778.1"/>
</dbReference>